<dbReference type="Proteomes" id="UP000198797">
    <property type="component" value="Unassembled WGS sequence"/>
</dbReference>
<dbReference type="RefSeq" id="WP_218108279.1">
    <property type="nucleotide sequence ID" value="NZ_FMCU01000015.1"/>
</dbReference>
<reference evidence="2" key="1">
    <citation type="submission" date="2016-06" db="EMBL/GenBank/DDBJ databases">
        <authorList>
            <person name="Varghese N."/>
            <person name="Submissions Spin"/>
        </authorList>
    </citation>
    <scope>NUCLEOTIDE SEQUENCE [LARGE SCALE GENOMIC DNA]</scope>
    <source>
        <strain evidence="2">DSM 44100</strain>
    </source>
</reference>
<evidence type="ECO:0000313" key="2">
    <source>
        <dbReference type="Proteomes" id="UP000198797"/>
    </source>
</evidence>
<name>A0A1C5AA61_9ACTN</name>
<proteinExistence type="predicted"/>
<sequence length="456" mass="50251">MADVDTLVNQAWSPETRRLAGEALRCYNAGAFRASIAATWTAVTADIIMKLIGLADDGDSTAIPFRTAVTNARAHGLNREGVKAMQTIEADLLANAEKFELIDAIDAHELSRIQEDRNLCVHPSLRLHGGTYEPHAEVARGHLVVALTALLTHPPTQGGRALEEFRSYICDSSFSPTPAHLQAAFFDRVRSAAQRRIIQLAAKSALLELEPGGLLPAIQHADRMAVALEAFAARNRALVREAMVGQRDRFRTIDGPAQTRALIRFVDADYFWDLVDEGLADRLQDLVVHASASSPGQMTVVQAITPLALVRSPFVRKRLPKLEAHFLAQRWWDQMKVAAAHPDRYFAELIPGYLAQASAWRVGEEVGQLLVKHAPFLTLDILSAALTAWVENYQCRTANLMETIAVDLWSQTAHLGPARTKAFQNFLARAREHEGVIGTSGYYTYQALELAIEANP</sequence>
<gene>
    <name evidence="1" type="ORF">GA0070216_11534</name>
</gene>
<organism evidence="1 2">
    <name type="scientific">Micromonospora matsumotoense</name>
    <dbReference type="NCBI Taxonomy" id="121616"/>
    <lineage>
        <taxon>Bacteria</taxon>
        <taxon>Bacillati</taxon>
        <taxon>Actinomycetota</taxon>
        <taxon>Actinomycetes</taxon>
        <taxon>Micromonosporales</taxon>
        <taxon>Micromonosporaceae</taxon>
        <taxon>Micromonospora</taxon>
    </lineage>
</organism>
<evidence type="ECO:0000313" key="1">
    <source>
        <dbReference type="EMBL" id="SCF42118.1"/>
    </source>
</evidence>
<dbReference type="EMBL" id="FMCU01000015">
    <property type="protein sequence ID" value="SCF42118.1"/>
    <property type="molecule type" value="Genomic_DNA"/>
</dbReference>
<keyword evidence="2" id="KW-1185">Reference proteome</keyword>
<accession>A0A1C5AA61</accession>
<dbReference type="AlphaFoldDB" id="A0A1C5AA61"/>
<protein>
    <submittedName>
        <fullName evidence="1">Uncharacterized protein</fullName>
    </submittedName>
</protein>